<dbReference type="InterPro" id="IPR014284">
    <property type="entry name" value="RNA_pol_sigma-70_dom"/>
</dbReference>
<evidence type="ECO:0000256" key="5">
    <source>
        <dbReference type="ARBA" id="ARBA00023163"/>
    </source>
</evidence>
<evidence type="ECO:0000313" key="9">
    <source>
        <dbReference type="Proteomes" id="UP000524404"/>
    </source>
</evidence>
<feature type="domain" description="RNA polymerase sigma factor 70 region 4 type 2" evidence="7">
    <location>
        <begin position="121"/>
        <end position="173"/>
    </location>
</feature>
<comment type="similarity">
    <text evidence="1">Belongs to the sigma-70 factor family. ECF subfamily.</text>
</comment>
<dbReference type="Gene3D" id="1.10.10.10">
    <property type="entry name" value="Winged helix-like DNA-binding domain superfamily/Winged helix DNA-binding domain"/>
    <property type="match status" value="1"/>
</dbReference>
<dbReference type="InterPro" id="IPR013324">
    <property type="entry name" value="RNA_pol_sigma_r3/r4-like"/>
</dbReference>
<dbReference type="RefSeq" id="WP_184129337.1">
    <property type="nucleotide sequence ID" value="NZ_JACHKT010000002.1"/>
</dbReference>
<dbReference type="GO" id="GO:0003677">
    <property type="term" value="F:DNA binding"/>
    <property type="evidence" value="ECO:0007669"/>
    <property type="project" value="UniProtKB-KW"/>
</dbReference>
<keyword evidence="3" id="KW-0731">Sigma factor</keyword>
<keyword evidence="9" id="KW-1185">Reference proteome</keyword>
<evidence type="ECO:0000259" key="6">
    <source>
        <dbReference type="Pfam" id="PF04542"/>
    </source>
</evidence>
<sequence length="200" mass="23800">MNLKNLSDEQLVSLYINNQNNLYFEQLYDRYADKIYRKCLSFVKEEAKAEDYTHDIFMKLVLNIASYKETAKFSTWLYAITYNYCIDQTRIAKRFAENPIEEHFDVVEEDDETELAEMEANRLRKALQQIVPEDKTILMMKYQDEMSIKEISGNLDISESAVKMRLLRAKDKLKKAYLESLFFWGVIITKAIHVFFNHEQ</sequence>
<dbReference type="PANTHER" id="PTHR43133">
    <property type="entry name" value="RNA POLYMERASE ECF-TYPE SIGMA FACTO"/>
    <property type="match status" value="1"/>
</dbReference>
<dbReference type="CDD" id="cd06171">
    <property type="entry name" value="Sigma70_r4"/>
    <property type="match status" value="1"/>
</dbReference>
<dbReference type="SUPFAM" id="SSF88659">
    <property type="entry name" value="Sigma3 and sigma4 domains of RNA polymerase sigma factors"/>
    <property type="match status" value="1"/>
</dbReference>
<feature type="domain" description="RNA polymerase sigma-70 region 2" evidence="6">
    <location>
        <begin position="27"/>
        <end position="94"/>
    </location>
</feature>
<keyword evidence="2" id="KW-0805">Transcription regulation</keyword>
<name>A0A841EEQ3_9BACT</name>
<dbReference type="SUPFAM" id="SSF88946">
    <property type="entry name" value="Sigma2 domain of RNA polymerase sigma factors"/>
    <property type="match status" value="1"/>
</dbReference>
<dbReference type="Pfam" id="PF08281">
    <property type="entry name" value="Sigma70_r4_2"/>
    <property type="match status" value="1"/>
</dbReference>
<dbReference type="Pfam" id="PF04542">
    <property type="entry name" value="Sigma70_r2"/>
    <property type="match status" value="1"/>
</dbReference>
<protein>
    <submittedName>
        <fullName evidence="8">RNA polymerase sigma-70 factor (ECF subfamily)</fullName>
    </submittedName>
</protein>
<dbReference type="AlphaFoldDB" id="A0A841EEQ3"/>
<dbReference type="InterPro" id="IPR013325">
    <property type="entry name" value="RNA_pol_sigma_r2"/>
</dbReference>
<keyword evidence="4" id="KW-0238">DNA-binding</keyword>
<organism evidence="8 9">
    <name type="scientific">Arcicella rosea</name>
    <dbReference type="NCBI Taxonomy" id="502909"/>
    <lineage>
        <taxon>Bacteria</taxon>
        <taxon>Pseudomonadati</taxon>
        <taxon>Bacteroidota</taxon>
        <taxon>Cytophagia</taxon>
        <taxon>Cytophagales</taxon>
        <taxon>Flectobacillaceae</taxon>
        <taxon>Arcicella</taxon>
    </lineage>
</organism>
<dbReference type="InterPro" id="IPR013249">
    <property type="entry name" value="RNA_pol_sigma70_r4_t2"/>
</dbReference>
<dbReference type="Proteomes" id="UP000524404">
    <property type="component" value="Unassembled WGS sequence"/>
</dbReference>
<dbReference type="InterPro" id="IPR039425">
    <property type="entry name" value="RNA_pol_sigma-70-like"/>
</dbReference>
<dbReference type="EMBL" id="JACHKT010000002">
    <property type="protein sequence ID" value="MBB6001722.1"/>
    <property type="molecule type" value="Genomic_DNA"/>
</dbReference>
<evidence type="ECO:0000259" key="7">
    <source>
        <dbReference type="Pfam" id="PF08281"/>
    </source>
</evidence>
<evidence type="ECO:0000256" key="4">
    <source>
        <dbReference type="ARBA" id="ARBA00023125"/>
    </source>
</evidence>
<proteinExistence type="inferred from homology"/>
<keyword evidence="5" id="KW-0804">Transcription</keyword>
<evidence type="ECO:0000313" key="8">
    <source>
        <dbReference type="EMBL" id="MBB6001722.1"/>
    </source>
</evidence>
<gene>
    <name evidence="8" type="ORF">HNP25_000362</name>
</gene>
<dbReference type="InterPro" id="IPR007627">
    <property type="entry name" value="RNA_pol_sigma70_r2"/>
</dbReference>
<reference evidence="8 9" key="1">
    <citation type="submission" date="2020-08" db="EMBL/GenBank/DDBJ databases">
        <title>Functional genomics of gut bacteria from endangered species of beetles.</title>
        <authorList>
            <person name="Carlos-Shanley C."/>
        </authorList>
    </citation>
    <scope>NUCLEOTIDE SEQUENCE [LARGE SCALE GENOMIC DNA]</scope>
    <source>
        <strain evidence="8 9">S00070</strain>
    </source>
</reference>
<comment type="caution">
    <text evidence="8">The sequence shown here is derived from an EMBL/GenBank/DDBJ whole genome shotgun (WGS) entry which is preliminary data.</text>
</comment>
<evidence type="ECO:0000256" key="2">
    <source>
        <dbReference type="ARBA" id="ARBA00023015"/>
    </source>
</evidence>
<dbReference type="InterPro" id="IPR036388">
    <property type="entry name" value="WH-like_DNA-bd_sf"/>
</dbReference>
<dbReference type="PANTHER" id="PTHR43133:SF8">
    <property type="entry name" value="RNA POLYMERASE SIGMA FACTOR HI_1459-RELATED"/>
    <property type="match status" value="1"/>
</dbReference>
<accession>A0A841EEQ3</accession>
<dbReference type="GO" id="GO:0016987">
    <property type="term" value="F:sigma factor activity"/>
    <property type="evidence" value="ECO:0007669"/>
    <property type="project" value="UniProtKB-KW"/>
</dbReference>
<dbReference type="NCBIfam" id="TIGR02937">
    <property type="entry name" value="sigma70-ECF"/>
    <property type="match status" value="1"/>
</dbReference>
<dbReference type="Gene3D" id="1.10.1740.10">
    <property type="match status" value="1"/>
</dbReference>
<evidence type="ECO:0000256" key="1">
    <source>
        <dbReference type="ARBA" id="ARBA00010641"/>
    </source>
</evidence>
<dbReference type="GO" id="GO:0006352">
    <property type="term" value="P:DNA-templated transcription initiation"/>
    <property type="evidence" value="ECO:0007669"/>
    <property type="project" value="InterPro"/>
</dbReference>
<evidence type="ECO:0000256" key="3">
    <source>
        <dbReference type="ARBA" id="ARBA00023082"/>
    </source>
</evidence>